<dbReference type="AlphaFoldDB" id="A0A4C1VSD1"/>
<dbReference type="Proteomes" id="UP000299102">
    <property type="component" value="Unassembled WGS sequence"/>
</dbReference>
<organism evidence="1 2">
    <name type="scientific">Eumeta variegata</name>
    <name type="common">Bagworm moth</name>
    <name type="synonym">Eumeta japonica</name>
    <dbReference type="NCBI Taxonomy" id="151549"/>
    <lineage>
        <taxon>Eukaryota</taxon>
        <taxon>Metazoa</taxon>
        <taxon>Ecdysozoa</taxon>
        <taxon>Arthropoda</taxon>
        <taxon>Hexapoda</taxon>
        <taxon>Insecta</taxon>
        <taxon>Pterygota</taxon>
        <taxon>Neoptera</taxon>
        <taxon>Endopterygota</taxon>
        <taxon>Lepidoptera</taxon>
        <taxon>Glossata</taxon>
        <taxon>Ditrysia</taxon>
        <taxon>Tineoidea</taxon>
        <taxon>Psychidae</taxon>
        <taxon>Oiketicinae</taxon>
        <taxon>Eumeta</taxon>
    </lineage>
</organism>
<comment type="caution">
    <text evidence="1">The sequence shown here is derived from an EMBL/GenBank/DDBJ whole genome shotgun (WGS) entry which is preliminary data.</text>
</comment>
<name>A0A4C1VSD1_EUMVA</name>
<gene>
    <name evidence="1" type="ORF">EVAR_29411_1</name>
</gene>
<evidence type="ECO:0000313" key="1">
    <source>
        <dbReference type="EMBL" id="GBP42056.1"/>
    </source>
</evidence>
<protein>
    <submittedName>
        <fullName evidence="1">Uncharacterized protein</fullName>
    </submittedName>
</protein>
<accession>A0A4C1VSD1</accession>
<proteinExistence type="predicted"/>
<sequence length="78" mass="9147">MKGYTSTTFRSEVNFISQIGGGRDAKGVKMKDLWESYAFPVYFDLKEYERELKMGELHIKYLLYTNDQVILVPSTREL</sequence>
<evidence type="ECO:0000313" key="2">
    <source>
        <dbReference type="Proteomes" id="UP000299102"/>
    </source>
</evidence>
<keyword evidence="2" id="KW-1185">Reference proteome</keyword>
<reference evidence="1 2" key="1">
    <citation type="journal article" date="2019" name="Commun. Biol.">
        <title>The bagworm genome reveals a unique fibroin gene that provides high tensile strength.</title>
        <authorList>
            <person name="Kono N."/>
            <person name="Nakamura H."/>
            <person name="Ohtoshi R."/>
            <person name="Tomita M."/>
            <person name="Numata K."/>
            <person name="Arakawa K."/>
        </authorList>
    </citation>
    <scope>NUCLEOTIDE SEQUENCE [LARGE SCALE GENOMIC DNA]</scope>
</reference>
<dbReference type="EMBL" id="BGZK01000411">
    <property type="protein sequence ID" value="GBP42056.1"/>
    <property type="molecule type" value="Genomic_DNA"/>
</dbReference>